<reference evidence="2 3" key="1">
    <citation type="submission" date="2020-06" db="EMBL/GenBank/DDBJ databases">
        <authorList>
            <person name="Li R."/>
            <person name="Bekaert M."/>
        </authorList>
    </citation>
    <scope>NUCLEOTIDE SEQUENCE [LARGE SCALE GENOMIC DNA]</scope>
    <source>
        <strain evidence="3">wild</strain>
    </source>
</reference>
<feature type="compositionally biased region" description="Pro residues" evidence="1">
    <location>
        <begin position="327"/>
        <end position="349"/>
    </location>
</feature>
<dbReference type="Proteomes" id="UP000507470">
    <property type="component" value="Unassembled WGS sequence"/>
</dbReference>
<evidence type="ECO:0000256" key="1">
    <source>
        <dbReference type="SAM" id="MobiDB-lite"/>
    </source>
</evidence>
<dbReference type="AlphaFoldDB" id="A0A6J7ZYC2"/>
<keyword evidence="3" id="KW-1185">Reference proteome</keyword>
<sequence length="367" mass="41662">MDTSVQETSIFDCLTQKYPPGSEPLESEIRNLKRKLIMKNLVIVMRNELVREVENVEQAHRVPIKEFVGLRPKMYSLIYDIKNGDELLEEEKRTAKGLPKCAIEKQIRHIHYKQCLVDNKMTMNDMDLIRSENHTLYINNVRKVVEDCDKKYNIIDFVLEEYNCKFHGDGLYTYEDRQINMIKKITFDRLSEKSFLFVDGVVGVVQISGGGISCRSVRCTYKDTEIWINKQKCVSNTPTTTMSAGPSKQMTTPRPETKTTTSKSTTVTDSNMCPTTPPIKPAAEEAEQSTVGWVVGFVVSCIGTVGFIIWQVDNEKAQEAISKTESPLPPIINGPPASLPPAINGPPAPLRRSNRLRNKPDYYHDHM</sequence>
<feature type="region of interest" description="Disordered" evidence="1">
    <location>
        <begin position="325"/>
        <end position="367"/>
    </location>
</feature>
<feature type="compositionally biased region" description="Basic and acidic residues" evidence="1">
    <location>
        <begin position="358"/>
        <end position="367"/>
    </location>
</feature>
<dbReference type="EMBL" id="CACVKT020000214">
    <property type="protein sequence ID" value="CAC5357649.1"/>
    <property type="molecule type" value="Genomic_DNA"/>
</dbReference>
<organism evidence="2 3">
    <name type="scientific">Mytilus coruscus</name>
    <name type="common">Sea mussel</name>
    <dbReference type="NCBI Taxonomy" id="42192"/>
    <lineage>
        <taxon>Eukaryota</taxon>
        <taxon>Metazoa</taxon>
        <taxon>Spiralia</taxon>
        <taxon>Lophotrochozoa</taxon>
        <taxon>Mollusca</taxon>
        <taxon>Bivalvia</taxon>
        <taxon>Autobranchia</taxon>
        <taxon>Pteriomorphia</taxon>
        <taxon>Mytilida</taxon>
        <taxon>Mytiloidea</taxon>
        <taxon>Mytilidae</taxon>
        <taxon>Mytilinae</taxon>
        <taxon>Mytilus</taxon>
    </lineage>
</organism>
<feature type="compositionally biased region" description="Low complexity" evidence="1">
    <location>
        <begin position="251"/>
        <end position="268"/>
    </location>
</feature>
<accession>A0A6J7ZYC2</accession>
<dbReference type="OrthoDB" id="6184758at2759"/>
<protein>
    <submittedName>
        <fullName evidence="2">Uncharacterized protein</fullName>
    </submittedName>
</protein>
<proteinExistence type="predicted"/>
<gene>
    <name evidence="2" type="ORF">MCOR_1215</name>
</gene>
<feature type="compositionally biased region" description="Polar residues" evidence="1">
    <location>
        <begin position="237"/>
        <end position="250"/>
    </location>
</feature>
<feature type="region of interest" description="Disordered" evidence="1">
    <location>
        <begin position="237"/>
        <end position="274"/>
    </location>
</feature>
<evidence type="ECO:0000313" key="3">
    <source>
        <dbReference type="Proteomes" id="UP000507470"/>
    </source>
</evidence>
<name>A0A6J7ZYC2_MYTCO</name>
<evidence type="ECO:0000313" key="2">
    <source>
        <dbReference type="EMBL" id="CAC5357649.1"/>
    </source>
</evidence>